<dbReference type="Proteomes" id="UP000664628">
    <property type="component" value="Unassembled WGS sequence"/>
</dbReference>
<gene>
    <name evidence="2" type="ORF">J2I46_10345</name>
</gene>
<protein>
    <submittedName>
        <fullName evidence="2">Energy transducer TonB</fullName>
    </submittedName>
</protein>
<comment type="caution">
    <text evidence="2">The sequence shown here is derived from an EMBL/GenBank/DDBJ whole genome shotgun (WGS) entry which is preliminary data.</text>
</comment>
<feature type="domain" description="TonB C-terminal" evidence="1">
    <location>
        <begin position="48"/>
        <end position="110"/>
    </location>
</feature>
<dbReference type="RefSeq" id="WP_207328921.1">
    <property type="nucleotide sequence ID" value="NZ_JAFMYW010000002.1"/>
</dbReference>
<dbReference type="SUPFAM" id="SSF74653">
    <property type="entry name" value="TolA/TonB C-terminal domain"/>
    <property type="match status" value="1"/>
</dbReference>
<organism evidence="2 3">
    <name type="scientific">Fibrella forsythiae</name>
    <dbReference type="NCBI Taxonomy" id="2817061"/>
    <lineage>
        <taxon>Bacteria</taxon>
        <taxon>Pseudomonadati</taxon>
        <taxon>Bacteroidota</taxon>
        <taxon>Cytophagia</taxon>
        <taxon>Cytophagales</taxon>
        <taxon>Spirosomataceae</taxon>
        <taxon>Fibrella</taxon>
    </lineage>
</organism>
<dbReference type="EMBL" id="JAFMYW010000002">
    <property type="protein sequence ID" value="MBO0948983.1"/>
    <property type="molecule type" value="Genomic_DNA"/>
</dbReference>
<name>A0ABS3JG45_9BACT</name>
<sequence>MSELLDTGSPEQKGAFINPAFPGGLPGLANYVRSNQRYLQPTQIACSQANVIVEFIVNTDGTTSDFIILAGLDPACNQEAIRLVESMPASTPGTLAGEPVGVKLVLPIRFS</sequence>
<dbReference type="Gene3D" id="3.30.1150.10">
    <property type="match status" value="1"/>
</dbReference>
<proteinExistence type="predicted"/>
<evidence type="ECO:0000313" key="2">
    <source>
        <dbReference type="EMBL" id="MBO0948983.1"/>
    </source>
</evidence>
<evidence type="ECO:0000313" key="3">
    <source>
        <dbReference type="Proteomes" id="UP000664628"/>
    </source>
</evidence>
<keyword evidence="3" id="KW-1185">Reference proteome</keyword>
<reference evidence="2 3" key="1">
    <citation type="submission" date="2021-03" db="EMBL/GenBank/DDBJ databases">
        <title>Fibrella sp. HMF5405 genome sequencing and assembly.</title>
        <authorList>
            <person name="Kang H."/>
            <person name="Kim H."/>
            <person name="Bae S."/>
            <person name="Joh K."/>
        </authorList>
    </citation>
    <scope>NUCLEOTIDE SEQUENCE [LARGE SCALE GENOMIC DNA]</scope>
    <source>
        <strain evidence="2 3">HMF5405</strain>
    </source>
</reference>
<dbReference type="Pfam" id="PF03544">
    <property type="entry name" value="TonB_C"/>
    <property type="match status" value="1"/>
</dbReference>
<evidence type="ECO:0000259" key="1">
    <source>
        <dbReference type="Pfam" id="PF03544"/>
    </source>
</evidence>
<accession>A0ABS3JG45</accession>
<dbReference type="InterPro" id="IPR037682">
    <property type="entry name" value="TonB_C"/>
</dbReference>